<feature type="compositionally biased region" description="Polar residues" evidence="1">
    <location>
        <begin position="373"/>
        <end position="387"/>
    </location>
</feature>
<feature type="compositionally biased region" description="Low complexity" evidence="1">
    <location>
        <begin position="223"/>
        <end position="232"/>
    </location>
</feature>
<name>A0A5M3M9U2_CONPW</name>
<feature type="region of interest" description="Disordered" evidence="1">
    <location>
        <begin position="367"/>
        <end position="442"/>
    </location>
</feature>
<evidence type="ECO:0000313" key="2">
    <source>
        <dbReference type="EMBL" id="EIW75624.1"/>
    </source>
</evidence>
<organism evidence="2 3">
    <name type="scientific">Coniophora puteana (strain RWD-64-598)</name>
    <name type="common">Brown rot fungus</name>
    <dbReference type="NCBI Taxonomy" id="741705"/>
    <lineage>
        <taxon>Eukaryota</taxon>
        <taxon>Fungi</taxon>
        <taxon>Dikarya</taxon>
        <taxon>Basidiomycota</taxon>
        <taxon>Agaricomycotina</taxon>
        <taxon>Agaricomycetes</taxon>
        <taxon>Agaricomycetidae</taxon>
        <taxon>Boletales</taxon>
        <taxon>Coniophorineae</taxon>
        <taxon>Coniophoraceae</taxon>
        <taxon>Coniophora</taxon>
    </lineage>
</organism>
<dbReference type="KEGG" id="cput:CONPUDRAFT_169410"/>
<feature type="region of interest" description="Disordered" evidence="1">
    <location>
        <begin position="202"/>
        <end position="301"/>
    </location>
</feature>
<dbReference type="EMBL" id="JH711588">
    <property type="protein sequence ID" value="EIW75624.1"/>
    <property type="molecule type" value="Genomic_DNA"/>
</dbReference>
<evidence type="ECO:0000256" key="1">
    <source>
        <dbReference type="SAM" id="MobiDB-lite"/>
    </source>
</evidence>
<dbReference type="AlphaFoldDB" id="A0A5M3M9U2"/>
<feature type="compositionally biased region" description="Low complexity" evidence="1">
    <location>
        <begin position="262"/>
        <end position="276"/>
    </location>
</feature>
<dbReference type="RefSeq" id="XP_007774323.1">
    <property type="nucleotide sequence ID" value="XM_007776133.1"/>
</dbReference>
<dbReference type="GeneID" id="19206219"/>
<protein>
    <submittedName>
        <fullName evidence="2">Uncharacterized protein</fullName>
    </submittedName>
</protein>
<reference evidence="3" key="1">
    <citation type="journal article" date="2012" name="Science">
        <title>The Paleozoic origin of enzymatic lignin decomposition reconstructed from 31 fungal genomes.</title>
        <authorList>
            <person name="Floudas D."/>
            <person name="Binder M."/>
            <person name="Riley R."/>
            <person name="Barry K."/>
            <person name="Blanchette R.A."/>
            <person name="Henrissat B."/>
            <person name="Martinez A.T."/>
            <person name="Otillar R."/>
            <person name="Spatafora J.W."/>
            <person name="Yadav J.S."/>
            <person name="Aerts A."/>
            <person name="Benoit I."/>
            <person name="Boyd A."/>
            <person name="Carlson A."/>
            <person name="Copeland A."/>
            <person name="Coutinho P.M."/>
            <person name="de Vries R.P."/>
            <person name="Ferreira P."/>
            <person name="Findley K."/>
            <person name="Foster B."/>
            <person name="Gaskell J."/>
            <person name="Glotzer D."/>
            <person name="Gorecki P."/>
            <person name="Heitman J."/>
            <person name="Hesse C."/>
            <person name="Hori C."/>
            <person name="Igarashi K."/>
            <person name="Jurgens J.A."/>
            <person name="Kallen N."/>
            <person name="Kersten P."/>
            <person name="Kohler A."/>
            <person name="Kuees U."/>
            <person name="Kumar T.K.A."/>
            <person name="Kuo A."/>
            <person name="LaButti K."/>
            <person name="Larrondo L.F."/>
            <person name="Lindquist E."/>
            <person name="Ling A."/>
            <person name="Lombard V."/>
            <person name="Lucas S."/>
            <person name="Lundell T."/>
            <person name="Martin R."/>
            <person name="McLaughlin D.J."/>
            <person name="Morgenstern I."/>
            <person name="Morin E."/>
            <person name="Murat C."/>
            <person name="Nagy L.G."/>
            <person name="Nolan M."/>
            <person name="Ohm R.A."/>
            <person name="Patyshakuliyeva A."/>
            <person name="Rokas A."/>
            <person name="Ruiz-Duenas F.J."/>
            <person name="Sabat G."/>
            <person name="Salamov A."/>
            <person name="Samejima M."/>
            <person name="Schmutz J."/>
            <person name="Slot J.C."/>
            <person name="St John F."/>
            <person name="Stenlid J."/>
            <person name="Sun H."/>
            <person name="Sun S."/>
            <person name="Syed K."/>
            <person name="Tsang A."/>
            <person name="Wiebenga A."/>
            <person name="Young D."/>
            <person name="Pisabarro A."/>
            <person name="Eastwood D.C."/>
            <person name="Martin F."/>
            <person name="Cullen D."/>
            <person name="Grigoriev I.V."/>
            <person name="Hibbett D.S."/>
        </authorList>
    </citation>
    <scope>NUCLEOTIDE SEQUENCE [LARGE SCALE GENOMIC DNA]</scope>
    <source>
        <strain evidence="3">RWD-64-598 SS2</strain>
    </source>
</reference>
<accession>A0A5M3M9U2</accession>
<sequence>MSSAHVIGLIRLRNGERRAATESARSTVYNYYHCFLPYENGHASAVIRHYPSSEEQQGLLPYHTIVFVIAKANFAQSPDILLDAIAFYPFPGDPNDDAYLAFMPELYRSPFFIGVGRVSAPSHGDLLPSSSPIKVYDLAVSDYVRHATANSTIQFWYDSSQPRWQNIRPPGINSSVGVMGIATGKSKCGFIQFEQLSISTGVSASSVGGSGPQPNAPAPPSSSSPSSAFLSPAKRKRLAFSPERETTPSPDPRSSVFDLEQASSSSTIHSDVSDASNNAPPPANTLDSHLPILPPGAFHPQTPQLFELREPVVPAPPAVQPDSPSVAGPSTVPAAPSIPPAIASLLSLVDPAAIQAFVASQAAQLAAANAAQTSVTSPHALPSTSTDAAPALPETAAVPASAVASTPSAAPPVSTSSASVSTGAGRARSTKTRAKGKGKAKE</sequence>
<comment type="caution">
    <text evidence="2">The sequence shown here is derived from an EMBL/GenBank/DDBJ whole genome shotgun (WGS) entry which is preliminary data.</text>
</comment>
<dbReference type="OrthoDB" id="3258371at2759"/>
<proteinExistence type="predicted"/>
<evidence type="ECO:0000313" key="3">
    <source>
        <dbReference type="Proteomes" id="UP000053558"/>
    </source>
</evidence>
<feature type="compositionally biased region" description="Low complexity" evidence="1">
    <location>
        <begin position="395"/>
        <end position="422"/>
    </location>
</feature>
<gene>
    <name evidence="2" type="ORF">CONPUDRAFT_169410</name>
</gene>
<dbReference type="Proteomes" id="UP000053558">
    <property type="component" value="Unassembled WGS sequence"/>
</dbReference>
<feature type="compositionally biased region" description="Basic residues" evidence="1">
    <location>
        <begin position="428"/>
        <end position="442"/>
    </location>
</feature>
<keyword evidence="3" id="KW-1185">Reference proteome</keyword>